<comment type="cofactor">
    <cofactor evidence="2">
        <name>Zn(2+)</name>
        <dbReference type="ChEBI" id="CHEBI:29105"/>
    </cofactor>
</comment>
<evidence type="ECO:0000256" key="6">
    <source>
        <dbReference type="ARBA" id="ARBA00022723"/>
    </source>
</evidence>
<evidence type="ECO:0000256" key="9">
    <source>
        <dbReference type="ARBA" id="ARBA00031044"/>
    </source>
</evidence>
<dbReference type="HAMAP" id="MF_01374">
    <property type="entry name" value="Glyoxalase_2"/>
    <property type="match status" value="1"/>
</dbReference>
<dbReference type="InterPro" id="IPR032282">
    <property type="entry name" value="HAGH_C"/>
</dbReference>
<evidence type="ECO:0000256" key="7">
    <source>
        <dbReference type="ARBA" id="ARBA00022801"/>
    </source>
</evidence>
<organism evidence="11">
    <name type="scientific">Albugo laibachii Nc14</name>
    <dbReference type="NCBI Taxonomy" id="890382"/>
    <lineage>
        <taxon>Eukaryota</taxon>
        <taxon>Sar</taxon>
        <taxon>Stramenopiles</taxon>
        <taxon>Oomycota</taxon>
        <taxon>Peronosporomycetes</taxon>
        <taxon>Albuginales</taxon>
        <taxon>Albuginaceae</taxon>
        <taxon>Albugo</taxon>
    </lineage>
</organism>
<keyword evidence="7 11" id="KW-0378">Hydrolase</keyword>
<dbReference type="SMART" id="SM00849">
    <property type="entry name" value="Lactamase_B"/>
    <property type="match status" value="1"/>
</dbReference>
<comment type="similarity">
    <text evidence="4">Belongs to the metallo-beta-lactamase superfamily. Glyoxalase II family.</text>
</comment>
<gene>
    <name evidence="11" type="primary">AlNc14C1G195</name>
    <name evidence="11" type="ORF">ALNC14_002120</name>
</gene>
<dbReference type="PIRSF" id="PIRSF005457">
    <property type="entry name" value="Glx"/>
    <property type="match status" value="1"/>
</dbReference>
<dbReference type="Gene3D" id="3.60.15.10">
    <property type="entry name" value="Ribonuclease Z/Hydroxyacylglutathione hydrolase-like"/>
    <property type="match status" value="1"/>
</dbReference>
<evidence type="ECO:0000256" key="2">
    <source>
        <dbReference type="ARBA" id="ARBA00001947"/>
    </source>
</evidence>
<name>F0VZ54_9STRA</name>
<protein>
    <recommendedName>
        <fullName evidence="5">hydroxyacylglutathione hydrolase</fullName>
        <ecNumber evidence="5">3.1.2.6</ecNumber>
    </recommendedName>
    <alternativeName>
        <fullName evidence="9">Glyoxalase II</fullName>
    </alternativeName>
</protein>
<evidence type="ECO:0000256" key="8">
    <source>
        <dbReference type="ARBA" id="ARBA00022833"/>
    </source>
</evidence>
<dbReference type="InterPro" id="IPR017782">
    <property type="entry name" value="Hydroxyacylglutathione_Hdrlase"/>
</dbReference>
<keyword evidence="6" id="KW-0479">Metal-binding</keyword>
<keyword evidence="8" id="KW-0862">Zinc</keyword>
<evidence type="ECO:0000256" key="3">
    <source>
        <dbReference type="ARBA" id="ARBA00004963"/>
    </source>
</evidence>
<dbReference type="SUPFAM" id="SSF56281">
    <property type="entry name" value="Metallo-hydrolase/oxidoreductase"/>
    <property type="match status" value="1"/>
</dbReference>
<dbReference type="GO" id="GO:0019243">
    <property type="term" value="P:methylglyoxal catabolic process to D-lactate via S-lactoyl-glutathione"/>
    <property type="evidence" value="ECO:0007669"/>
    <property type="project" value="InterPro"/>
</dbReference>
<dbReference type="GO" id="GO:0046872">
    <property type="term" value="F:metal ion binding"/>
    <property type="evidence" value="ECO:0007669"/>
    <property type="project" value="UniProtKB-KW"/>
</dbReference>
<feature type="domain" description="Metallo-beta-lactamase" evidence="10">
    <location>
        <begin position="74"/>
        <end position="240"/>
    </location>
</feature>
<dbReference type="AlphaFoldDB" id="F0VZ54"/>
<dbReference type="Pfam" id="PF16123">
    <property type="entry name" value="HAGH_C"/>
    <property type="match status" value="1"/>
</dbReference>
<dbReference type="InterPro" id="IPR001279">
    <property type="entry name" value="Metallo-B-lactamas"/>
</dbReference>
<evidence type="ECO:0000256" key="5">
    <source>
        <dbReference type="ARBA" id="ARBA00011917"/>
    </source>
</evidence>
<dbReference type="EC" id="3.1.2.6" evidence="5"/>
<dbReference type="EMBL" id="FR824046">
    <property type="protein sequence ID" value="CCA14069.1"/>
    <property type="molecule type" value="Genomic_DNA"/>
</dbReference>
<comment type="catalytic activity">
    <reaction evidence="1">
        <text>an S-(2-hydroxyacyl)glutathione + H2O = a 2-hydroxy carboxylate + glutathione + H(+)</text>
        <dbReference type="Rhea" id="RHEA:21864"/>
        <dbReference type="ChEBI" id="CHEBI:15377"/>
        <dbReference type="ChEBI" id="CHEBI:15378"/>
        <dbReference type="ChEBI" id="CHEBI:57925"/>
        <dbReference type="ChEBI" id="CHEBI:58896"/>
        <dbReference type="ChEBI" id="CHEBI:71261"/>
        <dbReference type="EC" id="3.1.2.6"/>
    </reaction>
</comment>
<dbReference type="HOGENOM" id="CLU_030571_4_0_1"/>
<evidence type="ECO:0000256" key="1">
    <source>
        <dbReference type="ARBA" id="ARBA00001623"/>
    </source>
</evidence>
<dbReference type="InterPro" id="IPR036866">
    <property type="entry name" value="RibonucZ/Hydroxyglut_hydro"/>
</dbReference>
<proteinExistence type="inferred from homology"/>
<dbReference type="CDD" id="cd07723">
    <property type="entry name" value="hydroxyacylglutathione_hydrolase_MBL-fold"/>
    <property type="match status" value="1"/>
</dbReference>
<evidence type="ECO:0000259" key="10">
    <source>
        <dbReference type="SMART" id="SM00849"/>
    </source>
</evidence>
<dbReference type="PANTHER" id="PTHR11935">
    <property type="entry name" value="BETA LACTAMASE DOMAIN"/>
    <property type="match status" value="1"/>
</dbReference>
<dbReference type="PANTHER" id="PTHR11935:SF94">
    <property type="entry name" value="TENZING NORGAY, ISOFORM C"/>
    <property type="match status" value="1"/>
</dbReference>
<evidence type="ECO:0000256" key="4">
    <source>
        <dbReference type="ARBA" id="ARBA00006759"/>
    </source>
</evidence>
<comment type="pathway">
    <text evidence="3">Secondary metabolite metabolism; methylglyoxal degradation; (R)-lactate from methylglyoxal: step 2/2.</text>
</comment>
<accession>F0VZ54</accession>
<dbReference type="NCBIfam" id="TIGR03413">
    <property type="entry name" value="GSH_gloB"/>
    <property type="match status" value="1"/>
</dbReference>
<dbReference type="InterPro" id="IPR035680">
    <property type="entry name" value="Clx_II_MBL"/>
</dbReference>
<evidence type="ECO:0000313" key="11">
    <source>
        <dbReference type="EMBL" id="CCA14069.1"/>
    </source>
</evidence>
<reference evidence="11" key="2">
    <citation type="submission" date="2011-02" db="EMBL/GenBank/DDBJ databases">
        <authorList>
            <person name="MacLean D."/>
        </authorList>
    </citation>
    <scope>NUCLEOTIDE SEQUENCE</scope>
</reference>
<reference evidence="11" key="1">
    <citation type="journal article" date="2011" name="PLoS Biol.">
        <title>Gene gain and loss during evolution of obligate parasitism in the white rust pathogen of Arabidopsis thaliana.</title>
        <authorList>
            <person name="Kemen E."/>
            <person name="Gardiner A."/>
            <person name="Schultz-Larsen T."/>
            <person name="Kemen A.C."/>
            <person name="Balmuth A.L."/>
            <person name="Robert-Seilaniantz A."/>
            <person name="Bailey K."/>
            <person name="Holub E."/>
            <person name="Studholme D.J."/>
            <person name="Maclean D."/>
            <person name="Jones J.D."/>
        </authorList>
    </citation>
    <scope>NUCLEOTIDE SEQUENCE</scope>
</reference>
<sequence length="324" mass="36378">MWKRLSRSHAFSRVHGRCANATGCKSLRSRRSDHPLSNKVGCRLSTLTKKPSAAHKQYTSDPSLRVRIIPMFNDNYGYIVIDEANQVMFAVDPAEPARILPVLLEEETVKKRTFLGILTTHKHADHAGGNAELVQRYPQAMVIGPANEHVPACTMQVKGGQTFCIGSIHIKVLDVACHTRGHVAYVVTGDRATPPLLFPGDVLFVGGCGRFFEGTAEDMYHALYEVILQLPKDTRCYCGHEYTMSNLRFALSVDPSNTVLRDKMKAMKLRRSKNLPTVPSTLREEMLFNPFLRVHTETIRKAVGGSDPVTVLENLRRRKDNFDY</sequence>
<dbReference type="GO" id="GO:0004416">
    <property type="term" value="F:hydroxyacylglutathione hydrolase activity"/>
    <property type="evidence" value="ECO:0007669"/>
    <property type="project" value="UniProtKB-EC"/>
</dbReference>
<dbReference type="Pfam" id="PF00753">
    <property type="entry name" value="Lactamase_B"/>
    <property type="match status" value="1"/>
</dbReference>